<sequence length="71" mass="7699">MVEFLKIQKETKSRNGLPTVNSGRFALFRAQLSSSLLFPAPAMSALDSRPASAFVPKQDLTLHGIVLGGKR</sequence>
<evidence type="ECO:0000313" key="2">
    <source>
        <dbReference type="Proteomes" id="UP000537592"/>
    </source>
</evidence>
<name>A0A7W5Z2Q3_9HYPH</name>
<protein>
    <submittedName>
        <fullName evidence="1">Uncharacterized protein</fullName>
    </submittedName>
</protein>
<gene>
    <name evidence="1" type="ORF">FHS81_001091</name>
</gene>
<dbReference type="EMBL" id="JACICC010000002">
    <property type="protein sequence ID" value="MBB3809021.1"/>
    <property type="molecule type" value="Genomic_DNA"/>
</dbReference>
<proteinExistence type="predicted"/>
<keyword evidence="2" id="KW-1185">Reference proteome</keyword>
<accession>A0A7W5Z2Q3</accession>
<dbReference type="RefSeq" id="WP_183751024.1">
    <property type="nucleotide sequence ID" value="NZ_JACICC010000002.1"/>
</dbReference>
<reference evidence="1 2" key="1">
    <citation type="submission" date="2020-08" db="EMBL/GenBank/DDBJ databases">
        <title>Genomic Encyclopedia of Type Strains, Phase IV (KMG-IV): sequencing the most valuable type-strain genomes for metagenomic binning, comparative biology and taxonomic classification.</title>
        <authorList>
            <person name="Goeker M."/>
        </authorList>
    </citation>
    <scope>NUCLEOTIDE SEQUENCE [LARGE SCALE GENOMIC DNA]</scope>
    <source>
        <strain evidence="1 2">DSM 28760</strain>
    </source>
</reference>
<dbReference type="Proteomes" id="UP000537592">
    <property type="component" value="Unassembled WGS sequence"/>
</dbReference>
<comment type="caution">
    <text evidence="1">The sequence shown here is derived from an EMBL/GenBank/DDBJ whole genome shotgun (WGS) entry which is preliminary data.</text>
</comment>
<evidence type="ECO:0000313" key="1">
    <source>
        <dbReference type="EMBL" id="MBB3809021.1"/>
    </source>
</evidence>
<organism evidence="1 2">
    <name type="scientific">Pseudochelatococcus contaminans</name>
    <dbReference type="NCBI Taxonomy" id="1538103"/>
    <lineage>
        <taxon>Bacteria</taxon>
        <taxon>Pseudomonadati</taxon>
        <taxon>Pseudomonadota</taxon>
        <taxon>Alphaproteobacteria</taxon>
        <taxon>Hyphomicrobiales</taxon>
        <taxon>Chelatococcaceae</taxon>
        <taxon>Pseudochelatococcus</taxon>
    </lineage>
</organism>
<dbReference type="AlphaFoldDB" id="A0A7W5Z2Q3"/>